<proteinExistence type="predicted"/>
<feature type="transmembrane region" description="Helical" evidence="6">
    <location>
        <begin position="200"/>
        <end position="222"/>
    </location>
</feature>
<dbReference type="EMBL" id="BRXZ01000858">
    <property type="protein sequence ID" value="GMH55916.1"/>
    <property type="molecule type" value="Genomic_DNA"/>
</dbReference>
<evidence type="ECO:0000256" key="3">
    <source>
        <dbReference type="ARBA" id="ARBA00022692"/>
    </source>
</evidence>
<dbReference type="Proteomes" id="UP001165082">
    <property type="component" value="Unassembled WGS sequence"/>
</dbReference>
<feature type="domain" description="EamA" evidence="7">
    <location>
        <begin position="18"/>
        <end position="118"/>
    </location>
</feature>
<dbReference type="InterPro" id="IPR051258">
    <property type="entry name" value="Diverse_Substrate_Transporter"/>
</dbReference>
<dbReference type="InterPro" id="IPR037185">
    <property type="entry name" value="EmrE-like"/>
</dbReference>
<evidence type="ECO:0000259" key="7">
    <source>
        <dbReference type="Pfam" id="PF00892"/>
    </source>
</evidence>
<feature type="transmembrane region" description="Helical" evidence="6">
    <location>
        <begin position="108"/>
        <end position="127"/>
    </location>
</feature>
<keyword evidence="9" id="KW-1185">Reference proteome</keyword>
<keyword evidence="2" id="KW-1003">Cell membrane</keyword>
<keyword evidence="5 6" id="KW-0472">Membrane</keyword>
<evidence type="ECO:0000313" key="9">
    <source>
        <dbReference type="Proteomes" id="UP001165082"/>
    </source>
</evidence>
<dbReference type="PANTHER" id="PTHR42920">
    <property type="entry name" value="OS03G0707200 PROTEIN-RELATED"/>
    <property type="match status" value="1"/>
</dbReference>
<evidence type="ECO:0000256" key="1">
    <source>
        <dbReference type="ARBA" id="ARBA00004651"/>
    </source>
</evidence>
<organism evidence="8 9">
    <name type="scientific">Triparma retinervis</name>
    <dbReference type="NCBI Taxonomy" id="2557542"/>
    <lineage>
        <taxon>Eukaryota</taxon>
        <taxon>Sar</taxon>
        <taxon>Stramenopiles</taxon>
        <taxon>Ochrophyta</taxon>
        <taxon>Bolidophyceae</taxon>
        <taxon>Parmales</taxon>
        <taxon>Triparmaceae</taxon>
        <taxon>Triparma</taxon>
    </lineage>
</organism>
<dbReference type="PANTHER" id="PTHR42920:SF5">
    <property type="entry name" value="EAMA DOMAIN-CONTAINING PROTEIN"/>
    <property type="match status" value="1"/>
</dbReference>
<dbReference type="InterPro" id="IPR000620">
    <property type="entry name" value="EamA_dom"/>
</dbReference>
<dbReference type="OrthoDB" id="2017960at2759"/>
<dbReference type="AlphaFoldDB" id="A0A9W6ZPV6"/>
<dbReference type="GO" id="GO:0005886">
    <property type="term" value="C:plasma membrane"/>
    <property type="evidence" value="ECO:0007669"/>
    <property type="project" value="UniProtKB-SubCell"/>
</dbReference>
<comment type="subcellular location">
    <subcellularLocation>
        <location evidence="1">Cell membrane</location>
        <topology evidence="1">Multi-pass membrane protein</topology>
    </subcellularLocation>
</comment>
<feature type="transmembrane region" description="Helical" evidence="6">
    <location>
        <begin position="20"/>
        <end position="41"/>
    </location>
</feature>
<evidence type="ECO:0000256" key="2">
    <source>
        <dbReference type="ARBA" id="ARBA00022475"/>
    </source>
</evidence>
<accession>A0A9W6ZPV6</accession>
<name>A0A9W6ZPV6_9STRA</name>
<keyword evidence="4 6" id="KW-1133">Transmembrane helix</keyword>
<evidence type="ECO:0000256" key="6">
    <source>
        <dbReference type="SAM" id="Phobius"/>
    </source>
</evidence>
<comment type="caution">
    <text evidence="8">The sequence shown here is derived from an EMBL/GenBank/DDBJ whole genome shotgun (WGS) entry which is preliminary data.</text>
</comment>
<evidence type="ECO:0000256" key="5">
    <source>
        <dbReference type="ARBA" id="ARBA00023136"/>
    </source>
</evidence>
<protein>
    <recommendedName>
        <fullName evidence="7">EamA domain-containing protein</fullName>
    </recommendedName>
</protein>
<evidence type="ECO:0000313" key="8">
    <source>
        <dbReference type="EMBL" id="GMH55916.1"/>
    </source>
</evidence>
<feature type="transmembrane region" description="Helical" evidence="6">
    <location>
        <begin position="162"/>
        <end position="180"/>
    </location>
</feature>
<reference evidence="8" key="1">
    <citation type="submission" date="2022-07" db="EMBL/GenBank/DDBJ databases">
        <title>Genome analysis of Parmales, a sister group of diatoms, reveals the evolutionary specialization of diatoms from phago-mixotrophs to photoautotrophs.</title>
        <authorList>
            <person name="Ban H."/>
            <person name="Sato S."/>
            <person name="Yoshikawa S."/>
            <person name="Kazumasa Y."/>
            <person name="Nakamura Y."/>
            <person name="Ichinomiya M."/>
            <person name="Saitoh K."/>
            <person name="Sato N."/>
            <person name="Blanc-Mathieu R."/>
            <person name="Endo H."/>
            <person name="Kuwata A."/>
            <person name="Ogata H."/>
        </authorList>
    </citation>
    <scope>NUCLEOTIDE SEQUENCE</scope>
</reference>
<keyword evidence="3 6" id="KW-0812">Transmembrane</keyword>
<feature type="transmembrane region" description="Helical" evidence="6">
    <location>
        <begin position="48"/>
        <end position="67"/>
    </location>
</feature>
<feature type="domain" description="EamA" evidence="7">
    <location>
        <begin position="132"/>
        <end position="262"/>
    </location>
</feature>
<evidence type="ECO:0000256" key="4">
    <source>
        <dbReference type="ARBA" id="ARBA00022989"/>
    </source>
</evidence>
<gene>
    <name evidence="8" type="ORF">TrRE_jg11166</name>
</gene>
<dbReference type="SUPFAM" id="SSF103481">
    <property type="entry name" value="Multidrug resistance efflux transporter EmrE"/>
    <property type="match status" value="1"/>
</dbReference>
<feature type="transmembrane region" description="Helical" evidence="6">
    <location>
        <begin position="79"/>
        <end position="96"/>
    </location>
</feature>
<dbReference type="Pfam" id="PF00892">
    <property type="entry name" value="EamA"/>
    <property type="match status" value="2"/>
</dbReference>
<sequence>MNFPVTKLVTDSSTTALTIPPGTFVAIRFGLAGFAFSPFLLRSSSLPLTLSAGFEVGLYLALGYVSQAVGLATEGAGEAGFLCSLQVVFVTLVGAWRKGGVTFKEGLAASLAVAGVGVLEGIGGGGVSLGPGFWLLMLQPFCFGLSYLRIEEYMKSTDSLSFTASQLAFTALFAGMYSVGAEGGWGGLAESVGGIMGDGWTSPQALAVAYTAVFGTIISIALETEALKHVSPRETSVILTTEPLIAGLGGAWLLHEQFQGKLWD</sequence>